<feature type="non-terminal residue" evidence="9">
    <location>
        <position position="1"/>
    </location>
</feature>
<evidence type="ECO:0000313" key="9">
    <source>
        <dbReference type="EMBL" id="PIA43237.1"/>
    </source>
</evidence>
<dbReference type="InterPro" id="IPR050148">
    <property type="entry name" value="Terpene_synthase-like"/>
</dbReference>
<comment type="cofactor">
    <cofactor evidence="1">
        <name>Mn(2+)</name>
        <dbReference type="ChEBI" id="CHEBI:29035"/>
    </cofactor>
</comment>
<evidence type="ECO:0000313" key="10">
    <source>
        <dbReference type="Proteomes" id="UP000230069"/>
    </source>
</evidence>
<dbReference type="FunFam" id="1.10.600.10:FF:000007">
    <property type="entry name" value="Isoprene synthase, chloroplastic"/>
    <property type="match status" value="1"/>
</dbReference>
<proteinExistence type="predicted"/>
<dbReference type="PANTHER" id="PTHR31225:SF245">
    <property type="entry name" value="(-)-ALPHA-TERPINEOL SYNTHASE-LIKE"/>
    <property type="match status" value="1"/>
</dbReference>
<dbReference type="STRING" id="218851.A0A2G5DJ25"/>
<keyword evidence="3" id="KW-0479">Metal-binding</keyword>
<dbReference type="PANTHER" id="PTHR31225">
    <property type="entry name" value="OS04G0344100 PROTEIN-RELATED"/>
    <property type="match status" value="1"/>
</dbReference>
<dbReference type="Gene3D" id="1.10.600.10">
    <property type="entry name" value="Farnesyl Diphosphate Synthase"/>
    <property type="match status" value="1"/>
</dbReference>
<dbReference type="Pfam" id="PF03936">
    <property type="entry name" value="Terpene_synth_C"/>
    <property type="match status" value="1"/>
</dbReference>
<dbReference type="SFLD" id="SFLDG01019">
    <property type="entry name" value="Terpene_Cyclase_Like_1_C_Termi"/>
    <property type="match status" value="1"/>
</dbReference>
<dbReference type="InterPro" id="IPR001906">
    <property type="entry name" value="Terpene_synth_N"/>
</dbReference>
<dbReference type="InterPro" id="IPR005630">
    <property type="entry name" value="Terpene_synthase_metal-bd"/>
</dbReference>
<keyword evidence="10" id="KW-1185">Reference proteome</keyword>
<dbReference type="InterPro" id="IPR008930">
    <property type="entry name" value="Terpenoid_cyclase/PrenylTrfase"/>
</dbReference>
<evidence type="ECO:0000256" key="3">
    <source>
        <dbReference type="ARBA" id="ARBA00022723"/>
    </source>
</evidence>
<dbReference type="Proteomes" id="UP000230069">
    <property type="component" value="Unassembled WGS sequence"/>
</dbReference>
<comment type="cofactor">
    <cofactor evidence="2">
        <name>Mg(2+)</name>
        <dbReference type="ChEBI" id="CHEBI:18420"/>
    </cofactor>
</comment>
<dbReference type="EMBL" id="KZ305037">
    <property type="protein sequence ID" value="PIA43237.1"/>
    <property type="molecule type" value="Genomic_DNA"/>
</dbReference>
<keyword evidence="4" id="KW-0460">Magnesium</keyword>
<dbReference type="Gene3D" id="1.50.10.130">
    <property type="entry name" value="Terpene synthase, N-terminal domain"/>
    <property type="match status" value="1"/>
</dbReference>
<dbReference type="SFLD" id="SFLDS00005">
    <property type="entry name" value="Isoprenoid_Synthase_Type_I"/>
    <property type="match status" value="1"/>
</dbReference>
<protein>
    <submittedName>
        <fullName evidence="9">Uncharacterized protein</fullName>
    </submittedName>
</protein>
<dbReference type="FunFam" id="1.50.10.130:FF:000001">
    <property type="entry name" value="Isoprene synthase, chloroplastic"/>
    <property type="match status" value="1"/>
</dbReference>
<dbReference type="InParanoid" id="A0A2G5DJ25"/>
<dbReference type="Pfam" id="PF01397">
    <property type="entry name" value="Terpene_synth"/>
    <property type="match status" value="1"/>
</dbReference>
<dbReference type="OrthoDB" id="10332199at2759"/>
<feature type="region of interest" description="Disordered" evidence="6">
    <location>
        <begin position="1"/>
        <end position="47"/>
    </location>
</feature>
<evidence type="ECO:0000256" key="5">
    <source>
        <dbReference type="ARBA" id="ARBA00023239"/>
    </source>
</evidence>
<evidence type="ECO:0000256" key="6">
    <source>
        <dbReference type="SAM" id="MobiDB-lite"/>
    </source>
</evidence>
<evidence type="ECO:0000256" key="4">
    <source>
        <dbReference type="ARBA" id="ARBA00022842"/>
    </source>
</evidence>
<sequence length="631" mass="72525">VDPNPTCLISKSGSGLEKKTKQVNRSGSGLGKKHINPLRPDTKPDTTRHDCHPYLHIHIRISAKLAWTHKNVVCASASQNIDPVMEPAVIRRSANYAPNVWNYDDILSLKSVYSEDIYKEKAGQLKNEVRQLLNESAGSDSLELVDVIQRLGVAYHFKEEIKTTLNNVYINKDQWLDDDLYMASLRFRLLRNNGFDVQQGVFDKFKDENGSFKTCLAEDVKGMLSLYEASYLGLEGEDLMDEAKIFTTKHLKNLKRNTSPLLAEKVEHALELPLHWRTTRLEARWYIDIYENEDSKIPVVLDLAKLDFNIVQAIYQAEVVKLTRWWVDMGLNNMKGLNKMEFFRDRLLEHYFWCMGLISEPQFGRFRMDLTKLTQMLTVLDDIYDVYGSLEELELFTKAIERWNVSAVETLPPYMQVVYLGLLNTNNPIAYEILKEQGVDITSNQKKVWLELCTLYLVEAKWFYGKHTPTFDEYMKVALVTVGAPIMLIHSYILTTEKITKECLDYVESLPSLLYDSSYLIRLADDLGTASDEIARGDNPKGIQCYMHEAGVSEEVARQHINYLMHEYWKKVNKAMLAPHPISEPVTTAPPNFVRQAQCMYQFGDGHGIPDLKTKDRLYSLLIEPVPIANI</sequence>
<dbReference type="GO" id="GO:0010333">
    <property type="term" value="F:terpene synthase activity"/>
    <property type="evidence" value="ECO:0007669"/>
    <property type="project" value="InterPro"/>
</dbReference>
<dbReference type="InterPro" id="IPR034741">
    <property type="entry name" value="Terpene_cyclase-like_1_C"/>
</dbReference>
<evidence type="ECO:0000256" key="2">
    <source>
        <dbReference type="ARBA" id="ARBA00001946"/>
    </source>
</evidence>
<evidence type="ECO:0000259" key="7">
    <source>
        <dbReference type="Pfam" id="PF01397"/>
    </source>
</evidence>
<dbReference type="SUPFAM" id="SSF48239">
    <property type="entry name" value="Terpenoid cyclases/Protein prenyltransferases"/>
    <property type="match status" value="1"/>
</dbReference>
<feature type="domain" description="Terpene synthase N-terminal" evidence="7">
    <location>
        <begin position="101"/>
        <end position="270"/>
    </location>
</feature>
<evidence type="ECO:0000259" key="8">
    <source>
        <dbReference type="Pfam" id="PF03936"/>
    </source>
</evidence>
<dbReference type="InterPro" id="IPR036965">
    <property type="entry name" value="Terpene_synth_N_sf"/>
</dbReference>
<dbReference type="AlphaFoldDB" id="A0A2G5DJ25"/>
<accession>A0A2G5DJ25</accession>
<dbReference type="InterPro" id="IPR008949">
    <property type="entry name" value="Isoprenoid_synthase_dom_sf"/>
</dbReference>
<feature type="domain" description="Terpene synthase metal-binding" evidence="8">
    <location>
        <begin position="337"/>
        <end position="571"/>
    </location>
</feature>
<reference evidence="9 10" key="1">
    <citation type="submission" date="2017-09" db="EMBL/GenBank/DDBJ databases">
        <title>WGS assembly of Aquilegia coerulea Goldsmith.</title>
        <authorList>
            <person name="Hodges S."/>
            <person name="Kramer E."/>
            <person name="Nordborg M."/>
            <person name="Tomkins J."/>
            <person name="Borevitz J."/>
            <person name="Derieg N."/>
            <person name="Yan J."/>
            <person name="Mihaltcheva S."/>
            <person name="Hayes R.D."/>
            <person name="Rokhsar D."/>
        </authorList>
    </citation>
    <scope>NUCLEOTIDE SEQUENCE [LARGE SCALE GENOMIC DNA]</scope>
    <source>
        <strain evidence="10">cv. Goldsmith</strain>
    </source>
</reference>
<evidence type="ECO:0000256" key="1">
    <source>
        <dbReference type="ARBA" id="ARBA00001936"/>
    </source>
</evidence>
<gene>
    <name evidence="9" type="ORF">AQUCO_02000578v1</name>
</gene>
<keyword evidence="5" id="KW-0456">Lyase</keyword>
<name>A0A2G5DJ25_AQUCA</name>
<dbReference type="GO" id="GO:0016102">
    <property type="term" value="P:diterpenoid biosynthetic process"/>
    <property type="evidence" value="ECO:0007669"/>
    <property type="project" value="InterPro"/>
</dbReference>
<dbReference type="InterPro" id="IPR044814">
    <property type="entry name" value="Terpene_cyclase_plant_C1"/>
</dbReference>
<dbReference type="GO" id="GO:0000287">
    <property type="term" value="F:magnesium ion binding"/>
    <property type="evidence" value="ECO:0007669"/>
    <property type="project" value="InterPro"/>
</dbReference>
<dbReference type="CDD" id="cd00684">
    <property type="entry name" value="Terpene_cyclase_plant_C1"/>
    <property type="match status" value="1"/>
</dbReference>
<dbReference type="FunCoup" id="A0A2G5DJ25">
    <property type="interactions" value="250"/>
</dbReference>
<organism evidence="9 10">
    <name type="scientific">Aquilegia coerulea</name>
    <name type="common">Rocky mountain columbine</name>
    <dbReference type="NCBI Taxonomy" id="218851"/>
    <lineage>
        <taxon>Eukaryota</taxon>
        <taxon>Viridiplantae</taxon>
        <taxon>Streptophyta</taxon>
        <taxon>Embryophyta</taxon>
        <taxon>Tracheophyta</taxon>
        <taxon>Spermatophyta</taxon>
        <taxon>Magnoliopsida</taxon>
        <taxon>Ranunculales</taxon>
        <taxon>Ranunculaceae</taxon>
        <taxon>Thalictroideae</taxon>
        <taxon>Aquilegia</taxon>
    </lineage>
</organism>
<dbReference type="SUPFAM" id="SSF48576">
    <property type="entry name" value="Terpenoid synthases"/>
    <property type="match status" value="1"/>
</dbReference>